<evidence type="ECO:0000256" key="6">
    <source>
        <dbReference type="ARBA" id="ARBA00022842"/>
    </source>
</evidence>
<comment type="subcellular location">
    <subcellularLocation>
        <location evidence="9">Cytoplasm</location>
    </subcellularLocation>
</comment>
<keyword evidence="8 9" id="KW-0119">Carbohydrate metabolism</keyword>
<dbReference type="CDD" id="cd01174">
    <property type="entry name" value="ribokinase"/>
    <property type="match status" value="1"/>
</dbReference>
<dbReference type="Proteomes" id="UP000198584">
    <property type="component" value="Unassembled WGS sequence"/>
</dbReference>
<dbReference type="PRINTS" id="PR00990">
    <property type="entry name" value="RIBOKINASE"/>
</dbReference>
<keyword evidence="6 9" id="KW-0460">Magnesium</keyword>
<comment type="caution">
    <text evidence="9">Lacks conserved residue(s) required for the propagation of feature annotation.</text>
</comment>
<feature type="binding site" evidence="9">
    <location>
        <position position="275"/>
    </location>
    <ligand>
        <name>K(+)</name>
        <dbReference type="ChEBI" id="CHEBI:29103"/>
    </ligand>
</feature>
<dbReference type="AlphaFoldDB" id="A0A1H4DJN0"/>
<feature type="binding site" evidence="9">
    <location>
        <begin position="208"/>
        <end position="213"/>
    </location>
    <ligand>
        <name>ATP</name>
        <dbReference type="ChEBI" id="CHEBI:30616"/>
    </ligand>
</feature>
<dbReference type="InterPro" id="IPR029056">
    <property type="entry name" value="Ribokinase-like"/>
</dbReference>
<dbReference type="GO" id="GO:0004747">
    <property type="term" value="F:ribokinase activity"/>
    <property type="evidence" value="ECO:0007669"/>
    <property type="project" value="UniProtKB-UniRule"/>
</dbReference>
<evidence type="ECO:0000256" key="7">
    <source>
        <dbReference type="ARBA" id="ARBA00022958"/>
    </source>
</evidence>
<comment type="cofactor">
    <cofactor evidence="9">
        <name>Mg(2+)</name>
        <dbReference type="ChEBI" id="CHEBI:18420"/>
    </cofactor>
    <text evidence="9">Requires a divalent cation, most likely magnesium in vivo, as an electrophilic catalyst to aid phosphoryl group transfer. It is the chelate of the metal and the nucleotide that is the actual substrate.</text>
</comment>
<dbReference type="SUPFAM" id="SSF53613">
    <property type="entry name" value="Ribokinase-like"/>
    <property type="match status" value="1"/>
</dbReference>
<feature type="binding site" evidence="9">
    <location>
        <position position="236"/>
    </location>
    <ligand>
        <name>K(+)</name>
        <dbReference type="ChEBI" id="CHEBI:29103"/>
    </ligand>
</feature>
<feature type="binding site" evidence="9">
    <location>
        <position position="141"/>
    </location>
    <ligand>
        <name>substrate</name>
    </ligand>
</feature>
<dbReference type="InterPro" id="IPR002139">
    <property type="entry name" value="Ribo/fructo_kinase"/>
</dbReference>
<feature type="active site" description="Proton acceptor" evidence="9">
    <location>
        <position position="240"/>
    </location>
</feature>
<feature type="binding site" evidence="9">
    <location>
        <position position="240"/>
    </location>
    <ligand>
        <name>substrate</name>
    </ligand>
</feature>
<protein>
    <recommendedName>
        <fullName evidence="9 10">Ribokinase</fullName>
        <shortName evidence="9">RK</shortName>
        <ecNumber evidence="9 10">2.7.1.15</ecNumber>
    </recommendedName>
</protein>
<dbReference type="PANTHER" id="PTHR10584:SF166">
    <property type="entry name" value="RIBOKINASE"/>
    <property type="match status" value="1"/>
</dbReference>
<dbReference type="GO" id="GO:0005829">
    <property type="term" value="C:cytosol"/>
    <property type="evidence" value="ECO:0007669"/>
    <property type="project" value="TreeGrafter"/>
</dbReference>
<feature type="binding site" evidence="9">
    <location>
        <position position="234"/>
    </location>
    <ligand>
        <name>K(+)</name>
        <dbReference type="ChEBI" id="CHEBI:29103"/>
    </ligand>
</feature>
<feature type="binding site" evidence="9">
    <location>
        <position position="264"/>
    </location>
    <ligand>
        <name>ATP</name>
        <dbReference type="ChEBI" id="CHEBI:30616"/>
    </ligand>
</feature>
<dbReference type="EC" id="2.7.1.15" evidence="9 10"/>
<keyword evidence="1 9" id="KW-0808">Transferase</keyword>
<dbReference type="GO" id="GO:0019303">
    <property type="term" value="P:D-ribose catabolic process"/>
    <property type="evidence" value="ECO:0007669"/>
    <property type="project" value="UniProtKB-UniRule"/>
</dbReference>
<evidence type="ECO:0000256" key="2">
    <source>
        <dbReference type="ARBA" id="ARBA00022723"/>
    </source>
</evidence>
<feature type="binding site" evidence="9">
    <location>
        <begin position="239"/>
        <end position="240"/>
    </location>
    <ligand>
        <name>ATP</name>
        <dbReference type="ChEBI" id="CHEBI:30616"/>
    </ligand>
</feature>
<evidence type="ECO:0000256" key="9">
    <source>
        <dbReference type="HAMAP-Rule" id="MF_01987"/>
    </source>
</evidence>
<organism evidence="12 13">
    <name type="scientific">Thalassobacillus cyri</name>
    <dbReference type="NCBI Taxonomy" id="571932"/>
    <lineage>
        <taxon>Bacteria</taxon>
        <taxon>Bacillati</taxon>
        <taxon>Bacillota</taxon>
        <taxon>Bacilli</taxon>
        <taxon>Bacillales</taxon>
        <taxon>Bacillaceae</taxon>
        <taxon>Thalassobacillus</taxon>
    </lineage>
</organism>
<evidence type="ECO:0000256" key="3">
    <source>
        <dbReference type="ARBA" id="ARBA00022741"/>
    </source>
</evidence>
<evidence type="ECO:0000256" key="10">
    <source>
        <dbReference type="NCBIfam" id="TIGR02152"/>
    </source>
</evidence>
<dbReference type="HAMAP" id="MF_01987">
    <property type="entry name" value="Ribokinase"/>
    <property type="match status" value="1"/>
</dbReference>
<comment type="function">
    <text evidence="9">Catalyzes the phosphorylation of ribose at O-5 in a reaction requiring ATP and magnesium. The resulting D-ribose-5-phosphate can then be used either for sythesis of nucleotides, histidine, and tryptophan, or as a component of the pentose phosphate pathway.</text>
</comment>
<dbReference type="GO" id="GO:0046872">
    <property type="term" value="F:metal ion binding"/>
    <property type="evidence" value="ECO:0007669"/>
    <property type="project" value="UniProtKB-KW"/>
</dbReference>
<dbReference type="UniPathway" id="UPA00916">
    <property type="reaction ID" value="UER00889"/>
</dbReference>
<comment type="subunit">
    <text evidence="9">Homodimer.</text>
</comment>
<keyword evidence="13" id="KW-1185">Reference proteome</keyword>
<feature type="binding site" evidence="9">
    <location>
        <position position="273"/>
    </location>
    <ligand>
        <name>K(+)</name>
        <dbReference type="ChEBI" id="CHEBI:29103"/>
    </ligand>
</feature>
<feature type="binding site" evidence="9">
    <location>
        <begin position="13"/>
        <end position="15"/>
    </location>
    <ligand>
        <name>substrate</name>
    </ligand>
</feature>
<comment type="similarity">
    <text evidence="9">Belongs to the carbohydrate kinase PfkB family. Ribokinase subfamily.</text>
</comment>
<proteinExistence type="inferred from homology"/>
<gene>
    <name evidence="9" type="primary">rbsK</name>
    <name evidence="12" type="ORF">SAMN05421743_107170</name>
</gene>
<reference evidence="13" key="1">
    <citation type="submission" date="2016-10" db="EMBL/GenBank/DDBJ databases">
        <authorList>
            <person name="Varghese N."/>
            <person name="Submissions S."/>
        </authorList>
    </citation>
    <scope>NUCLEOTIDE SEQUENCE [LARGE SCALE GENOMIC DNA]</scope>
    <source>
        <strain evidence="13">CCM7597</strain>
    </source>
</reference>
<feature type="binding site" evidence="9">
    <location>
        <position position="270"/>
    </location>
    <ligand>
        <name>K(+)</name>
        <dbReference type="ChEBI" id="CHEBI:29103"/>
    </ligand>
</feature>
<dbReference type="OrthoDB" id="9775849at2"/>
<dbReference type="InterPro" id="IPR011611">
    <property type="entry name" value="PfkB_dom"/>
</dbReference>
<evidence type="ECO:0000313" key="13">
    <source>
        <dbReference type="Proteomes" id="UP000198584"/>
    </source>
</evidence>
<keyword evidence="4 9" id="KW-0418">Kinase</keyword>
<dbReference type="EMBL" id="FNQR01000007">
    <property type="protein sequence ID" value="SEA73043.1"/>
    <property type="molecule type" value="Genomic_DNA"/>
</dbReference>
<keyword evidence="9" id="KW-0963">Cytoplasm</keyword>
<evidence type="ECO:0000256" key="8">
    <source>
        <dbReference type="ARBA" id="ARBA00023277"/>
    </source>
</evidence>
<evidence type="ECO:0000313" key="12">
    <source>
        <dbReference type="EMBL" id="SEA73043.1"/>
    </source>
</evidence>
<evidence type="ECO:0000259" key="11">
    <source>
        <dbReference type="Pfam" id="PF00294"/>
    </source>
</evidence>
<keyword evidence="5 9" id="KW-0067">ATP-binding</keyword>
<dbReference type="Pfam" id="PF00294">
    <property type="entry name" value="PfkB"/>
    <property type="match status" value="1"/>
</dbReference>
<dbReference type="PANTHER" id="PTHR10584">
    <property type="entry name" value="SUGAR KINASE"/>
    <property type="match status" value="1"/>
</dbReference>
<comment type="catalytic activity">
    <reaction evidence="9">
        <text>D-ribose + ATP = D-ribose 5-phosphate + ADP + H(+)</text>
        <dbReference type="Rhea" id="RHEA:13697"/>
        <dbReference type="ChEBI" id="CHEBI:15378"/>
        <dbReference type="ChEBI" id="CHEBI:30616"/>
        <dbReference type="ChEBI" id="CHEBI:47013"/>
        <dbReference type="ChEBI" id="CHEBI:78346"/>
        <dbReference type="ChEBI" id="CHEBI:456216"/>
        <dbReference type="EC" id="2.7.1.15"/>
    </reaction>
</comment>
<dbReference type="STRING" id="571932.SAMN05421743_107170"/>
<keyword evidence="2 9" id="KW-0479">Metal-binding</keyword>
<feature type="binding site" evidence="9">
    <location>
        <position position="185"/>
    </location>
    <ligand>
        <name>ATP</name>
        <dbReference type="ChEBI" id="CHEBI:30616"/>
    </ligand>
</feature>
<accession>A0A1H4DJN0</accession>
<dbReference type="NCBIfam" id="TIGR02152">
    <property type="entry name" value="D_ribokin_bact"/>
    <property type="match status" value="1"/>
</dbReference>
<sequence>MKKPKITVIGSINMDLTTTTERIPAQGETLHGLSFATYPGGKGFNQAVAAARAGAEVSMVGAIGDDSFGQELSQMLMEEKINPVGVRSIKGLATGTATILLTEGDNRIIVVPGANGKVSAEQVEAQKETIAESDMVLLQLEIPLKAVEKAAEIAYEAGVPIILNPAPAQPLSNQLLEKITYLTPNETEISEIVSDENIHRLQDKLIITKGEQGVVFYQDGHPVNIPAYPVEALDTTGAGDTFCGLLSARLAQGDSLRNACNYANAGAALSVMKPGAQGGMPADSDVIQFMRDRGGGSET</sequence>
<evidence type="ECO:0000256" key="5">
    <source>
        <dbReference type="ARBA" id="ARBA00022840"/>
    </source>
</evidence>
<keyword evidence="3 9" id="KW-0547">Nucleotide-binding</keyword>
<evidence type="ECO:0000256" key="4">
    <source>
        <dbReference type="ARBA" id="ARBA00022777"/>
    </source>
</evidence>
<dbReference type="RefSeq" id="WP_093044943.1">
    <property type="nucleotide sequence ID" value="NZ_FNQR01000007.1"/>
</dbReference>
<keyword evidence="7 9" id="KW-0630">Potassium</keyword>
<feature type="domain" description="Carbohydrate kinase PfkB" evidence="11">
    <location>
        <begin position="4"/>
        <end position="282"/>
    </location>
</feature>
<comment type="pathway">
    <text evidence="9">Carbohydrate metabolism; D-ribose degradation; D-ribose 5-phosphate from beta-D-ribopyranose: step 2/2.</text>
</comment>
<evidence type="ECO:0000256" key="1">
    <source>
        <dbReference type="ARBA" id="ARBA00022679"/>
    </source>
</evidence>
<dbReference type="Gene3D" id="3.40.1190.20">
    <property type="match status" value="1"/>
</dbReference>
<dbReference type="GO" id="GO:0005524">
    <property type="term" value="F:ATP binding"/>
    <property type="evidence" value="ECO:0007669"/>
    <property type="project" value="UniProtKB-UniRule"/>
</dbReference>
<dbReference type="InterPro" id="IPR011877">
    <property type="entry name" value="Ribokinase"/>
</dbReference>
<name>A0A1H4DJN0_9BACI</name>
<feature type="binding site" evidence="9">
    <location>
        <begin position="41"/>
        <end position="45"/>
    </location>
    <ligand>
        <name>substrate</name>
    </ligand>
</feature>
<comment type="activity regulation">
    <text evidence="9">Activated by a monovalent cation that binds near, but not in, the active site. The most likely occupant of the site in vivo is potassium. Ion binding induces a conformational change that may alter substrate affinity.</text>
</comment>